<name>X1RSE7_9ZZZZ</name>
<evidence type="ECO:0000313" key="1">
    <source>
        <dbReference type="EMBL" id="GAI83652.1"/>
    </source>
</evidence>
<reference evidence="1" key="1">
    <citation type="journal article" date="2014" name="Front. Microbiol.">
        <title>High frequency of phylogenetically diverse reductive dehalogenase-homologous genes in deep subseafloor sedimentary metagenomes.</title>
        <authorList>
            <person name="Kawai M."/>
            <person name="Futagami T."/>
            <person name="Toyoda A."/>
            <person name="Takaki Y."/>
            <person name="Nishi S."/>
            <person name="Hori S."/>
            <person name="Arai W."/>
            <person name="Tsubouchi T."/>
            <person name="Morono Y."/>
            <person name="Uchiyama I."/>
            <person name="Ito T."/>
            <person name="Fujiyama A."/>
            <person name="Inagaki F."/>
            <person name="Takami H."/>
        </authorList>
    </citation>
    <scope>NUCLEOTIDE SEQUENCE</scope>
    <source>
        <strain evidence="1">Expedition CK06-06</strain>
    </source>
</reference>
<dbReference type="EMBL" id="BARW01007011">
    <property type="protein sequence ID" value="GAI83652.1"/>
    <property type="molecule type" value="Genomic_DNA"/>
</dbReference>
<protein>
    <submittedName>
        <fullName evidence="1">Uncharacterized protein</fullName>
    </submittedName>
</protein>
<comment type="caution">
    <text evidence="1">The sequence shown here is derived from an EMBL/GenBank/DDBJ whole genome shotgun (WGS) entry which is preliminary data.</text>
</comment>
<gene>
    <name evidence="1" type="ORF">S12H4_14675</name>
</gene>
<proteinExistence type="predicted"/>
<accession>X1RSE7</accession>
<organism evidence="1">
    <name type="scientific">marine sediment metagenome</name>
    <dbReference type="NCBI Taxonomy" id="412755"/>
    <lineage>
        <taxon>unclassified sequences</taxon>
        <taxon>metagenomes</taxon>
        <taxon>ecological metagenomes</taxon>
    </lineage>
</organism>
<sequence>MANLTQVLEGLTTKEAAVPTADLAGELKASTEGTRKQLAHQWTDL</sequence>
<dbReference type="AlphaFoldDB" id="X1RSE7"/>